<protein>
    <submittedName>
        <fullName evidence="2">Uncharacterized protein</fullName>
    </submittedName>
</protein>
<keyword evidence="1" id="KW-1133">Transmembrane helix</keyword>
<feature type="non-terminal residue" evidence="2">
    <location>
        <position position="1"/>
    </location>
</feature>
<feature type="non-terminal residue" evidence="2">
    <location>
        <position position="60"/>
    </location>
</feature>
<reference evidence="2" key="1">
    <citation type="submission" date="2023-10" db="EMBL/GenBank/DDBJ databases">
        <title>Genome assembly of Pristionchus species.</title>
        <authorList>
            <person name="Yoshida K."/>
            <person name="Sommer R.J."/>
        </authorList>
    </citation>
    <scope>NUCLEOTIDE SEQUENCE</scope>
    <source>
        <strain evidence="2">RS5133</strain>
    </source>
</reference>
<sequence>PKFGPIVDLIGGSSVTLMTMILPGIYSISLIAGKRKRELKLESGLVSRSDEDNELPTLME</sequence>
<comment type="caution">
    <text evidence="2">The sequence shown here is derived from an EMBL/GenBank/DDBJ whole genome shotgun (WGS) entry which is preliminary data.</text>
</comment>
<name>A0AAV5WHY8_9BILA</name>
<dbReference type="EMBL" id="BTSY01000005">
    <property type="protein sequence ID" value="GMT29424.1"/>
    <property type="molecule type" value="Genomic_DNA"/>
</dbReference>
<keyword evidence="3" id="KW-1185">Reference proteome</keyword>
<keyword evidence="1" id="KW-0812">Transmembrane</keyword>
<dbReference type="Proteomes" id="UP001432322">
    <property type="component" value="Unassembled WGS sequence"/>
</dbReference>
<proteinExistence type="predicted"/>
<evidence type="ECO:0000313" key="2">
    <source>
        <dbReference type="EMBL" id="GMT29424.1"/>
    </source>
</evidence>
<gene>
    <name evidence="2" type="ORF">PFISCL1PPCAC_20721</name>
</gene>
<accession>A0AAV5WHY8</accession>
<evidence type="ECO:0000256" key="1">
    <source>
        <dbReference type="SAM" id="Phobius"/>
    </source>
</evidence>
<keyword evidence="1" id="KW-0472">Membrane</keyword>
<organism evidence="2 3">
    <name type="scientific">Pristionchus fissidentatus</name>
    <dbReference type="NCBI Taxonomy" id="1538716"/>
    <lineage>
        <taxon>Eukaryota</taxon>
        <taxon>Metazoa</taxon>
        <taxon>Ecdysozoa</taxon>
        <taxon>Nematoda</taxon>
        <taxon>Chromadorea</taxon>
        <taxon>Rhabditida</taxon>
        <taxon>Rhabditina</taxon>
        <taxon>Diplogasteromorpha</taxon>
        <taxon>Diplogasteroidea</taxon>
        <taxon>Neodiplogasteridae</taxon>
        <taxon>Pristionchus</taxon>
    </lineage>
</organism>
<dbReference type="AlphaFoldDB" id="A0AAV5WHY8"/>
<evidence type="ECO:0000313" key="3">
    <source>
        <dbReference type="Proteomes" id="UP001432322"/>
    </source>
</evidence>
<feature type="transmembrane region" description="Helical" evidence="1">
    <location>
        <begin position="6"/>
        <end position="32"/>
    </location>
</feature>